<dbReference type="OrthoDB" id="9813892at2"/>
<protein>
    <recommendedName>
        <fullName evidence="3">Oxidoreductase</fullName>
    </recommendedName>
</protein>
<dbReference type="SUPFAM" id="SSF110296">
    <property type="entry name" value="Oligoxyloglucan reducing end-specific cellobiohydrolase"/>
    <property type="match status" value="1"/>
</dbReference>
<proteinExistence type="predicted"/>
<dbReference type="Gene3D" id="2.130.10.10">
    <property type="entry name" value="YVTN repeat-like/Quinoprotein amine dehydrogenase"/>
    <property type="match status" value="1"/>
</dbReference>
<name>A0A1K1LW20_9FLAO</name>
<evidence type="ECO:0000313" key="1">
    <source>
        <dbReference type="EMBL" id="SFW13854.1"/>
    </source>
</evidence>
<keyword evidence="2" id="KW-1185">Reference proteome</keyword>
<evidence type="ECO:0008006" key="3">
    <source>
        <dbReference type="Google" id="ProtNLM"/>
    </source>
</evidence>
<dbReference type="PROSITE" id="PS51257">
    <property type="entry name" value="PROKAR_LIPOPROTEIN"/>
    <property type="match status" value="1"/>
</dbReference>
<dbReference type="InterPro" id="IPR015943">
    <property type="entry name" value="WD40/YVTN_repeat-like_dom_sf"/>
</dbReference>
<dbReference type="RefSeq" id="WP_072315444.1">
    <property type="nucleotide sequence ID" value="NZ_FPJE01000001.1"/>
</dbReference>
<dbReference type="AlphaFoldDB" id="A0A1K1LW20"/>
<dbReference type="STRING" id="1150368.SAMN02927921_00212"/>
<dbReference type="PANTHER" id="PTHR47199">
    <property type="entry name" value="PHOTOSYSTEM II STABILITY/ASSEMBLY FACTOR HCF136, CHLOROPLASTIC"/>
    <property type="match status" value="1"/>
</dbReference>
<dbReference type="Proteomes" id="UP000182248">
    <property type="component" value="Unassembled WGS sequence"/>
</dbReference>
<dbReference type="EMBL" id="FPJE01000001">
    <property type="protein sequence ID" value="SFW13854.1"/>
    <property type="molecule type" value="Genomic_DNA"/>
</dbReference>
<reference evidence="1 2" key="1">
    <citation type="submission" date="2016-11" db="EMBL/GenBank/DDBJ databases">
        <authorList>
            <person name="Jaros S."/>
            <person name="Januszkiewicz K."/>
            <person name="Wedrychowicz H."/>
        </authorList>
    </citation>
    <scope>NUCLEOTIDE SEQUENCE [LARGE SCALE GENOMIC DNA]</scope>
    <source>
        <strain evidence="1 2">CGMCC 1.12145</strain>
    </source>
</reference>
<organism evidence="1 2">
    <name type="scientific">Sinomicrobium oceani</name>
    <dbReference type="NCBI Taxonomy" id="1150368"/>
    <lineage>
        <taxon>Bacteria</taxon>
        <taxon>Pseudomonadati</taxon>
        <taxon>Bacteroidota</taxon>
        <taxon>Flavobacteriia</taxon>
        <taxon>Flavobacteriales</taxon>
        <taxon>Flavobacteriaceae</taxon>
        <taxon>Sinomicrobium</taxon>
    </lineage>
</organism>
<dbReference type="PANTHER" id="PTHR47199:SF2">
    <property type="entry name" value="PHOTOSYSTEM II STABILITY_ASSEMBLY FACTOR HCF136, CHLOROPLASTIC"/>
    <property type="match status" value="1"/>
</dbReference>
<accession>A0A1K1LW20</accession>
<sequence>MKKLLFLCIVVLISSCKSSEKEGLRDLTGIAVTPMLEDSMSVRAIEIVSEKTLWFADDKGQYGYFDFKGEPVTYAITYDTLVPHFRAIASNGKDVFLLSIGSPALLYKTNKSGKAHLVYRETHPKAFYDAMKFWNEKEGIAIGDPTEGGCLSILITRNGGDSWSRIPCGKLPLVMDGEGAFAASNTNIDIVGDETWVATGGLRSRIFYSPDKGNSWEAYNVPVVQGEPTLGMYSVDFWDKHHGIAIGGDYTRPEYNTANKAITTDGRKSWTLVASKKYPGYRSCVQYVPGRYGREVVAAGFEGISFSRDGGHHWKPLSDEGFYTLRFLNDSVAYAAGKGRIARLDFKQQNID</sequence>
<gene>
    <name evidence="1" type="ORF">SAMN02927921_00212</name>
</gene>
<evidence type="ECO:0000313" key="2">
    <source>
        <dbReference type="Proteomes" id="UP000182248"/>
    </source>
</evidence>